<dbReference type="EMBL" id="NBSK02000005">
    <property type="protein sequence ID" value="KAJ0204583.1"/>
    <property type="molecule type" value="Genomic_DNA"/>
</dbReference>
<evidence type="ECO:0000313" key="1">
    <source>
        <dbReference type="EMBL" id="KAJ0204583.1"/>
    </source>
</evidence>
<sequence length="130" mass="15219">MDRFQAYFVAIRCCSSKRELPNTMFVADSIDGNYQTLPIAFDMDVENNLDCSTWFLMRLKEVLGVGREILFITNMEYIIISCIGHVFLHSYHGYTCKNVFMYMRIIGISCRTLEPLLWMTSKSYTMSDFE</sequence>
<evidence type="ECO:0008006" key="3">
    <source>
        <dbReference type="Google" id="ProtNLM"/>
    </source>
</evidence>
<keyword evidence="2" id="KW-1185">Reference proteome</keyword>
<accession>A0A9R1VEA6</accession>
<protein>
    <recommendedName>
        <fullName evidence="3">MULE transposase domain-containing protein</fullName>
    </recommendedName>
</protein>
<reference evidence="1 2" key="1">
    <citation type="journal article" date="2017" name="Nat. Commun.">
        <title>Genome assembly with in vitro proximity ligation data and whole-genome triplication in lettuce.</title>
        <authorList>
            <person name="Reyes-Chin-Wo S."/>
            <person name="Wang Z."/>
            <person name="Yang X."/>
            <person name="Kozik A."/>
            <person name="Arikit S."/>
            <person name="Song C."/>
            <person name="Xia L."/>
            <person name="Froenicke L."/>
            <person name="Lavelle D.O."/>
            <person name="Truco M.J."/>
            <person name="Xia R."/>
            <person name="Zhu S."/>
            <person name="Xu C."/>
            <person name="Xu H."/>
            <person name="Xu X."/>
            <person name="Cox K."/>
            <person name="Korf I."/>
            <person name="Meyers B.C."/>
            <person name="Michelmore R.W."/>
        </authorList>
    </citation>
    <scope>NUCLEOTIDE SEQUENCE [LARGE SCALE GENOMIC DNA]</scope>
    <source>
        <strain evidence="2">cv. Salinas</strain>
        <tissue evidence="1">Seedlings</tissue>
    </source>
</reference>
<dbReference type="AlphaFoldDB" id="A0A9R1VEA6"/>
<proteinExistence type="predicted"/>
<name>A0A9R1VEA6_LACSA</name>
<evidence type="ECO:0000313" key="2">
    <source>
        <dbReference type="Proteomes" id="UP000235145"/>
    </source>
</evidence>
<dbReference type="Proteomes" id="UP000235145">
    <property type="component" value="Unassembled WGS sequence"/>
</dbReference>
<gene>
    <name evidence="1" type="ORF">LSAT_V11C500234230</name>
</gene>
<comment type="caution">
    <text evidence="1">The sequence shown here is derived from an EMBL/GenBank/DDBJ whole genome shotgun (WGS) entry which is preliminary data.</text>
</comment>
<organism evidence="1 2">
    <name type="scientific">Lactuca sativa</name>
    <name type="common">Garden lettuce</name>
    <dbReference type="NCBI Taxonomy" id="4236"/>
    <lineage>
        <taxon>Eukaryota</taxon>
        <taxon>Viridiplantae</taxon>
        <taxon>Streptophyta</taxon>
        <taxon>Embryophyta</taxon>
        <taxon>Tracheophyta</taxon>
        <taxon>Spermatophyta</taxon>
        <taxon>Magnoliopsida</taxon>
        <taxon>eudicotyledons</taxon>
        <taxon>Gunneridae</taxon>
        <taxon>Pentapetalae</taxon>
        <taxon>asterids</taxon>
        <taxon>campanulids</taxon>
        <taxon>Asterales</taxon>
        <taxon>Asteraceae</taxon>
        <taxon>Cichorioideae</taxon>
        <taxon>Cichorieae</taxon>
        <taxon>Lactucinae</taxon>
        <taxon>Lactuca</taxon>
    </lineage>
</organism>